<dbReference type="InterPro" id="IPR040161">
    <property type="entry name" value="FB224"/>
</dbReference>
<dbReference type="eggNOG" id="ENOG502TIFT">
    <property type="taxonomic scope" value="Eukaryota"/>
</dbReference>
<dbReference type="GO" id="GO:0045087">
    <property type="term" value="P:innate immune response"/>
    <property type="evidence" value="ECO:0007669"/>
    <property type="project" value="TreeGrafter"/>
</dbReference>
<evidence type="ECO:0000313" key="3">
    <source>
        <dbReference type="Proteomes" id="UP000008281"/>
    </source>
</evidence>
<protein>
    <recommendedName>
        <fullName evidence="1">DUF38 domain-containing protein</fullName>
    </recommendedName>
</protein>
<dbReference type="AlphaFoldDB" id="E3MTD4"/>
<proteinExistence type="predicted"/>
<dbReference type="PANTHER" id="PTHR23015">
    <property type="entry name" value="UNCHARACTERIZED C.ELEGANS PROTEIN"/>
    <property type="match status" value="1"/>
</dbReference>
<dbReference type="FunCoup" id="E3MTD4">
    <property type="interactions" value="1307"/>
</dbReference>
<dbReference type="RefSeq" id="XP_003100553.2">
    <property type="nucleotide sequence ID" value="XM_003100505.2"/>
</dbReference>
<dbReference type="GeneID" id="9814757"/>
<name>E3MTD4_CAERE</name>
<accession>E3MTD4</accession>
<dbReference type="Pfam" id="PF01827">
    <property type="entry name" value="FTH"/>
    <property type="match status" value="1"/>
</dbReference>
<dbReference type="HOGENOM" id="CLU_405034_0_0_1"/>
<organism evidence="3">
    <name type="scientific">Caenorhabditis remanei</name>
    <name type="common">Caenorhabditis vulgaris</name>
    <dbReference type="NCBI Taxonomy" id="31234"/>
    <lineage>
        <taxon>Eukaryota</taxon>
        <taxon>Metazoa</taxon>
        <taxon>Ecdysozoa</taxon>
        <taxon>Nematoda</taxon>
        <taxon>Chromadorea</taxon>
        <taxon>Rhabditida</taxon>
        <taxon>Rhabditina</taxon>
        <taxon>Rhabditomorpha</taxon>
        <taxon>Rhabditoidea</taxon>
        <taxon>Rhabditidae</taxon>
        <taxon>Peloderinae</taxon>
        <taxon>Caenorhabditis</taxon>
    </lineage>
</organism>
<keyword evidence="3" id="KW-1185">Reference proteome</keyword>
<dbReference type="CTD" id="9814757"/>
<dbReference type="InterPro" id="IPR002900">
    <property type="entry name" value="DUF38/FTH_CAE_spp"/>
</dbReference>
<dbReference type="OrthoDB" id="5846841at2759"/>
<sequence>MVRAFELINHKPSGHLIHRGILIGKNKIVFVLHGYTDDWKFVEYQQEGDNCRSKSMIGVADLLIENSNFVSIFCEDLSEILVEQSIAVFSFNIILEDKSCYSSDTKSQILSAIKTSLSLKNEKLRLYCFRCEIFEIEEVMDVLSYVMPEFRFLNIKFPDYCVPETMERVFVPGRWNKFVDVQISFNFHTLSRKEMTVLKEIITTSPNFERIGIYFENIDEEVLDELFGARDEKLNVSWSSEINFPCGGPQLDYEALADFPLGRDRTVVYRYSRVRDRQDHVLVTTRINENFVDFHRFKHNDLYALIVDCREGDTTPLATNPERLATLDNKTIIELLIDHLGFIDIQRLRKVCSNIRTTIDHFKPIPNLTKLFVFFGCPGIINLKVDFENDSHQGIMYEEQQESVCRVNQSIVKQDLCITCIDDLKTCISRRDFSLDKFRLCINCDFDKHSEGVCMKKKWFLTQLENVLTPRSAPLKVRKFEFGTQCWEEILMYEPIKWLEPITLEFIALETAEESNGRKMNEMLNVVADTNQWKFAKEFAMKKWIIENPFDVMKFIHFEKIDITVENWTNEAFFNWTEVSTPNSEFNSIFNFQEILYSPSFIKYKISFRNCSIDNDIYNLLGLPYRTANGRTTWYFKMPEKNQVLHVIYYASKSIIFTRVDTEDVPEVVVMNFDVQLID</sequence>
<feature type="domain" description="DUF38" evidence="1">
    <location>
        <begin position="460"/>
        <end position="588"/>
    </location>
</feature>
<dbReference type="InParanoid" id="E3MTD4"/>
<dbReference type="KEGG" id="crq:GCK72_020955"/>
<reference evidence="2" key="1">
    <citation type="submission" date="2007-07" db="EMBL/GenBank/DDBJ databases">
        <title>PCAP assembly of the Caenorhabditis remanei genome.</title>
        <authorList>
            <consortium name="The Caenorhabditis remanei Sequencing Consortium"/>
            <person name="Wilson R.K."/>
        </authorList>
    </citation>
    <scope>NUCLEOTIDE SEQUENCE [LARGE SCALE GENOMIC DNA]</scope>
    <source>
        <strain evidence="2">PB4641</strain>
    </source>
</reference>
<dbReference type="Proteomes" id="UP000008281">
    <property type="component" value="Unassembled WGS sequence"/>
</dbReference>
<dbReference type="EMBL" id="DS268476">
    <property type="protein sequence ID" value="EFP08762.1"/>
    <property type="molecule type" value="Genomic_DNA"/>
</dbReference>
<dbReference type="PANTHER" id="PTHR23015:SF25">
    <property type="entry name" value="DUF38 DOMAIN-CONTAINING PROTEIN-RELATED"/>
    <property type="match status" value="1"/>
</dbReference>
<evidence type="ECO:0000259" key="1">
    <source>
        <dbReference type="Pfam" id="PF01827"/>
    </source>
</evidence>
<gene>
    <name evidence="2" type="ORF">CRE_19867</name>
</gene>
<evidence type="ECO:0000313" key="2">
    <source>
        <dbReference type="EMBL" id="EFP08762.1"/>
    </source>
</evidence>